<keyword evidence="4" id="KW-0482">Metalloprotease</keyword>
<dbReference type="EMBL" id="CP071793">
    <property type="protein sequence ID" value="QTD51940.1"/>
    <property type="molecule type" value="Genomic_DNA"/>
</dbReference>
<protein>
    <submittedName>
        <fullName evidence="4">M48 family metalloprotease</fullName>
    </submittedName>
</protein>
<dbReference type="InterPro" id="IPR052173">
    <property type="entry name" value="Beta-lactam_resp_regulator"/>
</dbReference>
<feature type="transmembrane region" description="Helical" evidence="2">
    <location>
        <begin position="205"/>
        <end position="226"/>
    </location>
</feature>
<evidence type="ECO:0000313" key="4">
    <source>
        <dbReference type="EMBL" id="QTD51940.1"/>
    </source>
</evidence>
<evidence type="ECO:0000256" key="2">
    <source>
        <dbReference type="SAM" id="Phobius"/>
    </source>
</evidence>
<proteinExistence type="predicted"/>
<dbReference type="Pfam" id="PF05569">
    <property type="entry name" value="Peptidase_M56"/>
    <property type="match status" value="1"/>
</dbReference>
<gene>
    <name evidence="4" type="ORF">J3U87_05660</name>
</gene>
<feature type="compositionally biased region" description="Polar residues" evidence="1">
    <location>
        <begin position="459"/>
        <end position="468"/>
    </location>
</feature>
<feature type="region of interest" description="Disordered" evidence="1">
    <location>
        <begin position="450"/>
        <end position="474"/>
    </location>
</feature>
<evidence type="ECO:0000313" key="5">
    <source>
        <dbReference type="Proteomes" id="UP000663929"/>
    </source>
</evidence>
<feature type="compositionally biased region" description="Low complexity" evidence="1">
    <location>
        <begin position="140"/>
        <end position="154"/>
    </location>
</feature>
<dbReference type="Proteomes" id="UP000663929">
    <property type="component" value="Chromosome"/>
</dbReference>
<feature type="transmembrane region" description="Helical" evidence="2">
    <location>
        <begin position="20"/>
        <end position="40"/>
    </location>
</feature>
<sequence length="1108" mass="124234">MIDSMGTFLLELAGQSTGFHYLFHFLWQAGLIWLVVRLTLSLTPRIQATTRASVWVLSFVAIASLPLVWLVPRQTESTVTASVTLAKTEAPPKKAQPAPREAELPIAIEQTRSQKPIPERFTQTGSSARERNLGKAVPSERAPLESAHAAASAPRVERASTVSRRDPAMTPGHETRQAEAPVAAAAPSKGWNAAKAANGFDDVLLMLWLMIASLLMIRLVHAFWALHRMKKMSHEVNGPLADWFSDQAWRMGIERTVRLAETDALARPVAAGFFEPVILLPMGLTERMERNEIEAVLIHELAHLKRGDDWNNLFIRVVQALLFFQPFLHIARRYMERDRELACDDWVLDQRQGDRKLYASALVKLFEMTRNQHHNLFALSSVRKKSHLSQRVEHLLARSGVNATRVARLPLAFATLALLTGLGSLAWALPRPYLTLPAFSLGDALVKKDQPERKGTRTDVATTVTRETSGPRATRQTRVLVGPRKTVERSVLVEVSASPSPPSATATVTISPAPPAQPVPTREPRVEVATLTFSPAAPAKPLKARTPEIEVAPEVATTVEIAPVVVIAPRPAVEPAPAKRPKPELRPEPAAEPEVATSFSASWSVSPDPAPAATSEYRDPSYRHDKVKIVQLSKAEKVKEQIKIKKVSKAPKPTKAHVSAGSTYHIETVDDGVKRTEIRTKRFELMLKGDITFNEDETAITSMGSDAKFVYKKPSSGRELKIKITPGRGGSPNYELTQRGKRISSPEQVQRWLAENLPDIIRETGYAADERIQRRLATGSKEQVRAYIDRTRADFARRYYIEAFLDHADIDQDDLRWVKEHADRFDSSYHIAVVFKKLLHHADRAGKLDEFPFPSWQALESDYHQAEILAEALALDDLPPFFAKRILEGSADLKSDYHQAEILKKAINTWPSDQLLDAGLIDQLINLDSDYHMAEVLTRLLKDAQLSPEQQAQMLQLVKHVDSDYHRSQVLEHWLAQNEPSETFFEASRFIDSDHHQSQLMRMTIETYDDDETQGMVIETLDTIDSSHHQKQVLESLLRNAQMTEETQREFLAATARVDSDSQKSQVLMRFLDKYDADGDLHEAFLQAATSLSSDYQLKKVLSRKKTN</sequence>
<feature type="region of interest" description="Disordered" evidence="1">
    <location>
        <begin position="88"/>
        <end position="181"/>
    </location>
</feature>
<feature type="domain" description="Peptidase M56" evidence="3">
    <location>
        <begin position="200"/>
        <end position="394"/>
    </location>
</feature>
<keyword evidence="2" id="KW-0472">Membrane</keyword>
<evidence type="ECO:0000259" key="3">
    <source>
        <dbReference type="Pfam" id="PF05569"/>
    </source>
</evidence>
<feature type="compositionally biased region" description="Basic and acidic residues" evidence="1">
    <location>
        <begin position="155"/>
        <end position="177"/>
    </location>
</feature>
<organism evidence="4 5">
    <name type="scientific">Sulfidibacter corallicola</name>
    <dbReference type="NCBI Taxonomy" id="2818388"/>
    <lineage>
        <taxon>Bacteria</taxon>
        <taxon>Pseudomonadati</taxon>
        <taxon>Acidobacteriota</taxon>
        <taxon>Holophagae</taxon>
        <taxon>Acanthopleuribacterales</taxon>
        <taxon>Acanthopleuribacteraceae</taxon>
        <taxon>Sulfidibacter</taxon>
    </lineage>
</organism>
<accession>A0A8A4TQV8</accession>
<feature type="transmembrane region" description="Helical" evidence="2">
    <location>
        <begin position="409"/>
        <end position="429"/>
    </location>
</feature>
<feature type="transmembrane region" description="Helical" evidence="2">
    <location>
        <begin position="52"/>
        <end position="71"/>
    </location>
</feature>
<dbReference type="InterPro" id="IPR008756">
    <property type="entry name" value="Peptidase_M56"/>
</dbReference>
<keyword evidence="4" id="KW-0645">Protease</keyword>
<keyword evidence="5" id="KW-1185">Reference proteome</keyword>
<dbReference type="Gene3D" id="3.30.2010.10">
    <property type="entry name" value="Metalloproteases ('zincins'), catalytic domain"/>
    <property type="match status" value="1"/>
</dbReference>
<evidence type="ECO:0000256" key="1">
    <source>
        <dbReference type="SAM" id="MobiDB-lite"/>
    </source>
</evidence>
<dbReference type="PANTHER" id="PTHR34978">
    <property type="entry name" value="POSSIBLE SENSOR-TRANSDUCER PROTEIN BLAR"/>
    <property type="match status" value="1"/>
</dbReference>
<reference evidence="4" key="1">
    <citation type="submission" date="2021-03" db="EMBL/GenBank/DDBJ databases">
        <title>Acanthopleuribacteraceae sp. M133.</title>
        <authorList>
            <person name="Wang G."/>
        </authorList>
    </citation>
    <scope>NUCLEOTIDE SEQUENCE</scope>
    <source>
        <strain evidence="4">M133</strain>
    </source>
</reference>
<keyword evidence="2" id="KW-0812">Transmembrane</keyword>
<keyword evidence="4" id="KW-0378">Hydrolase</keyword>
<keyword evidence="2" id="KW-1133">Transmembrane helix</keyword>
<dbReference type="CDD" id="cd07341">
    <property type="entry name" value="M56_BlaR1_MecR1_like"/>
    <property type="match status" value="1"/>
</dbReference>
<feature type="region of interest" description="Disordered" evidence="1">
    <location>
        <begin position="574"/>
        <end position="619"/>
    </location>
</feature>
<dbReference type="GO" id="GO:0008237">
    <property type="term" value="F:metallopeptidase activity"/>
    <property type="evidence" value="ECO:0007669"/>
    <property type="project" value="UniProtKB-KW"/>
</dbReference>
<dbReference type="KEGG" id="scor:J3U87_05660"/>
<name>A0A8A4TQV8_SULCO</name>
<dbReference type="PANTHER" id="PTHR34978:SF3">
    <property type="entry name" value="SLR0241 PROTEIN"/>
    <property type="match status" value="1"/>
</dbReference>
<dbReference type="RefSeq" id="WP_237382053.1">
    <property type="nucleotide sequence ID" value="NZ_CP071793.1"/>
</dbReference>
<dbReference type="AlphaFoldDB" id="A0A8A4TQV8"/>
<feature type="region of interest" description="Disordered" evidence="1">
    <location>
        <begin position="497"/>
        <end position="521"/>
    </location>
</feature>